<keyword evidence="6 14" id="KW-0812">Transmembrane</keyword>
<dbReference type="GO" id="GO:0015344">
    <property type="term" value="F:siderophore uptake transmembrane transporter activity"/>
    <property type="evidence" value="ECO:0007669"/>
    <property type="project" value="TreeGrafter"/>
</dbReference>
<protein>
    <submittedName>
        <fullName evidence="19">TonB-dependent siderophore receptor</fullName>
    </submittedName>
</protein>
<dbReference type="Gene3D" id="2.40.170.20">
    <property type="entry name" value="TonB-dependent receptor, beta-barrel domain"/>
    <property type="match status" value="1"/>
</dbReference>
<keyword evidence="4 14" id="KW-1134">Transmembrane beta strand</keyword>
<evidence type="ECO:0000256" key="7">
    <source>
        <dbReference type="ARBA" id="ARBA00022729"/>
    </source>
</evidence>
<evidence type="ECO:0000259" key="18">
    <source>
        <dbReference type="Pfam" id="PF07715"/>
    </source>
</evidence>
<comment type="caution">
    <text evidence="19">The sequence shown here is derived from an EMBL/GenBank/DDBJ whole genome shotgun (WGS) entry which is preliminary data.</text>
</comment>
<organism evidence="19 20">
    <name type="scientific">Chromobacterium violaceum</name>
    <dbReference type="NCBI Taxonomy" id="536"/>
    <lineage>
        <taxon>Bacteria</taxon>
        <taxon>Pseudomonadati</taxon>
        <taxon>Pseudomonadota</taxon>
        <taxon>Betaproteobacteria</taxon>
        <taxon>Neisseriales</taxon>
        <taxon>Chromobacteriaceae</taxon>
        <taxon>Chromobacterium</taxon>
    </lineage>
</organism>
<sequence>MCKCIATMFNTNDNYHHYQMRFAAPQEEMMNTTRFLPSLLLAPWLAAPAHADEAFQLQTVSVSAAPGGQAYQSRQAGIAGQPRNVIDIPLAVQSVGPQVLRDQQARSLGDALRNVSGVVESNTLAGIQDSFTRRGFGSRGDGSVLRDGVRSALLNNFGPTTESVEVLKGPASLLYGIQEPGGVINVISKKPQFADEGSVSVRGGSFGGGAGFDLTGPLSDHFAYRLIGDLDESGYWRNFGNSRRKLIAPSLAWQDGADQALLAYEYQDFLTPYDRGTLFVNGAPLNIPRERRLDEAWNVARGTSQSLNLSHTRELGGAWQLTTRLGWNQLRYSDRQARPSSYNAKTGELKRRADGNAYDNSVMLFSSRLQGRLQLFGQTHEPVAGVEAERRRELRGDTYRGREVGGFNVYNPAYGGLPYPSQLSAAQSDNRSDIDSQALLLQDNWTLSERWIANLGARYQHFRQEDGAGRPYAVTARSGGSQLLPQAGLLHKLTPQLSLYGSYSESFKPNAGSDGQSFSPEKGASREVGVKLDREGLSASLAVYHIEKSNVVVTENNVSRAVGKARSQGAEVDVSGQLTRRLSAIANVAYTDAKVTEDIAANVGKRLFNVPRRSGSLSLAYDFGGDRLGHRWRAGGGARYVGARPGDSANSFELPAYSVADAFVSWQGKLGRNPLSLQLNVKNLFDKTYYTSSSGSALQVRVGEPREVALQTRLSF</sequence>
<dbReference type="GO" id="GO:0015891">
    <property type="term" value="P:siderophore transport"/>
    <property type="evidence" value="ECO:0007669"/>
    <property type="project" value="InterPro"/>
</dbReference>
<dbReference type="InterPro" id="IPR012910">
    <property type="entry name" value="Plug_dom"/>
</dbReference>
<proteinExistence type="inferred from homology"/>
<evidence type="ECO:0000256" key="13">
    <source>
        <dbReference type="ARBA" id="ARBA00023237"/>
    </source>
</evidence>
<dbReference type="SUPFAM" id="SSF56935">
    <property type="entry name" value="Porins"/>
    <property type="match status" value="1"/>
</dbReference>
<comment type="subcellular location">
    <subcellularLocation>
        <location evidence="1 14">Cell outer membrane</location>
        <topology evidence="1 14">Multi-pass membrane protein</topology>
    </subcellularLocation>
</comment>
<evidence type="ECO:0000259" key="17">
    <source>
        <dbReference type="Pfam" id="PF00593"/>
    </source>
</evidence>
<dbReference type="InterPro" id="IPR037066">
    <property type="entry name" value="Plug_dom_sf"/>
</dbReference>
<dbReference type="InterPro" id="IPR039426">
    <property type="entry name" value="TonB-dep_rcpt-like"/>
</dbReference>
<dbReference type="AlphaFoldDB" id="A0A202B7Z9"/>
<reference evidence="19 20" key="1">
    <citation type="submission" date="2017-05" db="EMBL/GenBank/DDBJ databases">
        <title>Chromobacterium violaceum GHPS1 isolated from Hydrocarbon polluted soil in French Guiana display an awesome secondary metabolite arsenal and a battery of drug and heavy-metal-resistance and detoxification of xenobiotics proteins.</title>
        <authorList>
            <person name="Belbahri L."/>
        </authorList>
    </citation>
    <scope>NUCLEOTIDE SEQUENCE [LARGE SCALE GENOMIC DNA]</scope>
    <source>
        <strain evidence="19 20">GHPS1</strain>
    </source>
</reference>
<keyword evidence="12 19" id="KW-0675">Receptor</keyword>
<dbReference type="Pfam" id="PF07715">
    <property type="entry name" value="Plug"/>
    <property type="match status" value="1"/>
</dbReference>
<keyword evidence="8" id="KW-0408">Iron</keyword>
<dbReference type="Pfam" id="PF00593">
    <property type="entry name" value="TonB_dep_Rec_b-barrel"/>
    <property type="match status" value="1"/>
</dbReference>
<name>A0A202B7Z9_CHRVL</name>
<evidence type="ECO:0000256" key="16">
    <source>
        <dbReference type="RuleBase" id="RU003357"/>
    </source>
</evidence>
<evidence type="ECO:0000256" key="8">
    <source>
        <dbReference type="ARBA" id="ARBA00023004"/>
    </source>
</evidence>
<keyword evidence="13 14" id="KW-0998">Cell outer membrane</keyword>
<dbReference type="CDD" id="cd01347">
    <property type="entry name" value="ligand_gated_channel"/>
    <property type="match status" value="1"/>
</dbReference>
<evidence type="ECO:0000256" key="6">
    <source>
        <dbReference type="ARBA" id="ARBA00022692"/>
    </source>
</evidence>
<evidence type="ECO:0000256" key="10">
    <source>
        <dbReference type="ARBA" id="ARBA00023077"/>
    </source>
</evidence>
<keyword evidence="3 14" id="KW-0813">Transport</keyword>
<keyword evidence="7" id="KW-0732">Signal</keyword>
<dbReference type="EMBL" id="NHOO01000011">
    <property type="protein sequence ID" value="OVE47495.1"/>
    <property type="molecule type" value="Genomic_DNA"/>
</dbReference>
<feature type="short sequence motif" description="TonB C-terminal box" evidence="15">
    <location>
        <begin position="699"/>
        <end position="716"/>
    </location>
</feature>
<dbReference type="InterPro" id="IPR036942">
    <property type="entry name" value="Beta-barrel_TonB_sf"/>
</dbReference>
<keyword evidence="11 14" id="KW-0472">Membrane</keyword>
<keyword evidence="20" id="KW-1185">Reference proteome</keyword>
<keyword evidence="10 16" id="KW-0798">TonB box</keyword>
<keyword evidence="9" id="KW-0406">Ion transport</keyword>
<dbReference type="NCBIfam" id="TIGR01783">
    <property type="entry name" value="TonB-siderophor"/>
    <property type="match status" value="1"/>
</dbReference>
<evidence type="ECO:0000313" key="19">
    <source>
        <dbReference type="EMBL" id="OVE47495.1"/>
    </source>
</evidence>
<dbReference type="GO" id="GO:0009279">
    <property type="term" value="C:cell outer membrane"/>
    <property type="evidence" value="ECO:0007669"/>
    <property type="project" value="UniProtKB-SubCell"/>
</dbReference>
<evidence type="ECO:0000256" key="9">
    <source>
        <dbReference type="ARBA" id="ARBA00023065"/>
    </source>
</evidence>
<dbReference type="Gene3D" id="2.170.130.10">
    <property type="entry name" value="TonB-dependent receptor, plug domain"/>
    <property type="match status" value="1"/>
</dbReference>
<feature type="domain" description="TonB-dependent receptor plug" evidence="18">
    <location>
        <begin position="86"/>
        <end position="183"/>
    </location>
</feature>
<keyword evidence="5" id="KW-0410">Iron transport</keyword>
<evidence type="ECO:0000256" key="14">
    <source>
        <dbReference type="PROSITE-ProRule" id="PRU01360"/>
    </source>
</evidence>
<dbReference type="PANTHER" id="PTHR32552:SF85">
    <property type="entry name" value="BLL7968 PROTEIN"/>
    <property type="match status" value="1"/>
</dbReference>
<dbReference type="Proteomes" id="UP000196342">
    <property type="component" value="Unassembled WGS sequence"/>
</dbReference>
<evidence type="ECO:0000256" key="2">
    <source>
        <dbReference type="ARBA" id="ARBA00009810"/>
    </source>
</evidence>
<dbReference type="InterPro" id="IPR010917">
    <property type="entry name" value="TonB_rcpt_CS"/>
</dbReference>
<evidence type="ECO:0000256" key="5">
    <source>
        <dbReference type="ARBA" id="ARBA00022496"/>
    </source>
</evidence>
<dbReference type="GO" id="GO:0038023">
    <property type="term" value="F:signaling receptor activity"/>
    <property type="evidence" value="ECO:0007669"/>
    <property type="project" value="InterPro"/>
</dbReference>
<accession>A0A202B7Z9</accession>
<evidence type="ECO:0000256" key="11">
    <source>
        <dbReference type="ARBA" id="ARBA00023136"/>
    </source>
</evidence>
<evidence type="ECO:0000256" key="3">
    <source>
        <dbReference type="ARBA" id="ARBA00022448"/>
    </source>
</evidence>
<dbReference type="PANTHER" id="PTHR32552">
    <property type="entry name" value="FERRICHROME IRON RECEPTOR-RELATED"/>
    <property type="match status" value="1"/>
</dbReference>
<evidence type="ECO:0000256" key="1">
    <source>
        <dbReference type="ARBA" id="ARBA00004571"/>
    </source>
</evidence>
<gene>
    <name evidence="19" type="ORF">CBW21_14535</name>
</gene>
<dbReference type="InterPro" id="IPR010105">
    <property type="entry name" value="TonB_sidphr_rcpt"/>
</dbReference>
<evidence type="ECO:0000256" key="15">
    <source>
        <dbReference type="PROSITE-ProRule" id="PRU10144"/>
    </source>
</evidence>
<dbReference type="PROSITE" id="PS52016">
    <property type="entry name" value="TONB_DEPENDENT_REC_3"/>
    <property type="match status" value="1"/>
</dbReference>
<evidence type="ECO:0000313" key="20">
    <source>
        <dbReference type="Proteomes" id="UP000196342"/>
    </source>
</evidence>
<dbReference type="InterPro" id="IPR000531">
    <property type="entry name" value="Beta-barrel_TonB"/>
</dbReference>
<evidence type="ECO:0000256" key="4">
    <source>
        <dbReference type="ARBA" id="ARBA00022452"/>
    </source>
</evidence>
<comment type="similarity">
    <text evidence="2 14 16">Belongs to the TonB-dependent receptor family.</text>
</comment>
<feature type="domain" description="TonB-dependent receptor-like beta-barrel" evidence="17">
    <location>
        <begin position="253"/>
        <end position="684"/>
    </location>
</feature>
<evidence type="ECO:0000256" key="12">
    <source>
        <dbReference type="ARBA" id="ARBA00023170"/>
    </source>
</evidence>
<dbReference type="PROSITE" id="PS01156">
    <property type="entry name" value="TONB_DEPENDENT_REC_2"/>
    <property type="match status" value="1"/>
</dbReference>